<dbReference type="SUPFAM" id="SSF46689">
    <property type="entry name" value="Homeodomain-like"/>
    <property type="match status" value="1"/>
</dbReference>
<keyword evidence="2" id="KW-0238">DNA-binding</keyword>
<dbReference type="Proteomes" id="UP000263900">
    <property type="component" value="Chromosome"/>
</dbReference>
<dbReference type="Gene3D" id="1.10.10.60">
    <property type="entry name" value="Homeodomain-like"/>
    <property type="match status" value="1"/>
</dbReference>
<protein>
    <submittedName>
        <fullName evidence="5">AraC family transcriptional regulator</fullName>
    </submittedName>
</protein>
<dbReference type="InterPro" id="IPR037923">
    <property type="entry name" value="HTH-like"/>
</dbReference>
<dbReference type="InterPro" id="IPR020449">
    <property type="entry name" value="Tscrpt_reg_AraC-type_HTH"/>
</dbReference>
<dbReference type="KEGG" id="pseg:D3H65_11235"/>
<keyword evidence="6" id="KW-1185">Reference proteome</keyword>
<evidence type="ECO:0000259" key="4">
    <source>
        <dbReference type="PROSITE" id="PS01124"/>
    </source>
</evidence>
<evidence type="ECO:0000313" key="5">
    <source>
        <dbReference type="EMBL" id="AXY74517.1"/>
    </source>
</evidence>
<dbReference type="PROSITE" id="PS01124">
    <property type="entry name" value="HTH_ARAC_FAMILY_2"/>
    <property type="match status" value="1"/>
</dbReference>
<evidence type="ECO:0000256" key="3">
    <source>
        <dbReference type="ARBA" id="ARBA00023163"/>
    </source>
</evidence>
<dbReference type="Pfam" id="PF12833">
    <property type="entry name" value="HTH_18"/>
    <property type="match status" value="1"/>
</dbReference>
<dbReference type="PRINTS" id="PR00032">
    <property type="entry name" value="HTHARAC"/>
</dbReference>
<organism evidence="5 6">
    <name type="scientific">Paraflavitalea soli</name>
    <dbReference type="NCBI Taxonomy" id="2315862"/>
    <lineage>
        <taxon>Bacteria</taxon>
        <taxon>Pseudomonadati</taxon>
        <taxon>Bacteroidota</taxon>
        <taxon>Chitinophagia</taxon>
        <taxon>Chitinophagales</taxon>
        <taxon>Chitinophagaceae</taxon>
        <taxon>Paraflavitalea</taxon>
    </lineage>
</organism>
<proteinExistence type="predicted"/>
<evidence type="ECO:0000256" key="1">
    <source>
        <dbReference type="ARBA" id="ARBA00023015"/>
    </source>
</evidence>
<evidence type="ECO:0000313" key="6">
    <source>
        <dbReference type="Proteomes" id="UP000263900"/>
    </source>
</evidence>
<dbReference type="InterPro" id="IPR018060">
    <property type="entry name" value="HTH_AraC"/>
</dbReference>
<name>A0A3B7MLE5_9BACT</name>
<dbReference type="PANTHER" id="PTHR43280">
    <property type="entry name" value="ARAC-FAMILY TRANSCRIPTIONAL REGULATOR"/>
    <property type="match status" value="1"/>
</dbReference>
<dbReference type="PANTHER" id="PTHR43280:SF32">
    <property type="entry name" value="TRANSCRIPTIONAL REGULATORY PROTEIN"/>
    <property type="match status" value="1"/>
</dbReference>
<dbReference type="GO" id="GO:0043565">
    <property type="term" value="F:sequence-specific DNA binding"/>
    <property type="evidence" value="ECO:0007669"/>
    <property type="project" value="InterPro"/>
</dbReference>
<sequence>MVSKSKIKTHNTVSFRERYMYPEQELDQLLKPQFSKFFIVKVEDMIRLIKLPVPPTRATGHSLIYLTAGEAIMTIGSDTYKIYKDECLVVPAGQVYAFASLDINKGYLCHFQNDMISSRFGKQELIRDMEFLQVWSHPRISLDKQSSGFVAMLFKRLLLDYTAHGLNNPDILQSYFIALLCELNKAGKQDAGKIPAPSATISNRFRKLLFAHVRSKHQVSDYARLLSITPNHLNKTVKAVTGKSPGKWIDEAIVLEAKVLLYQSNLSISAIAAELGFDDPSYFTRLFKKYEGTTPLSFRKRIEKS</sequence>
<reference evidence="5 6" key="1">
    <citation type="submission" date="2018-09" db="EMBL/GenBank/DDBJ databases">
        <title>Genome sequencing of strain 6GH32-13.</title>
        <authorList>
            <person name="Weon H.-Y."/>
            <person name="Heo J."/>
            <person name="Kwon S.-W."/>
        </authorList>
    </citation>
    <scope>NUCLEOTIDE SEQUENCE [LARGE SCALE GENOMIC DNA]</scope>
    <source>
        <strain evidence="5 6">5GH32-13</strain>
    </source>
</reference>
<accession>A0A3B7MLE5</accession>
<evidence type="ECO:0000256" key="2">
    <source>
        <dbReference type="ARBA" id="ARBA00023125"/>
    </source>
</evidence>
<dbReference type="InterPro" id="IPR009057">
    <property type="entry name" value="Homeodomain-like_sf"/>
</dbReference>
<dbReference type="GO" id="GO:0003700">
    <property type="term" value="F:DNA-binding transcription factor activity"/>
    <property type="evidence" value="ECO:0007669"/>
    <property type="project" value="InterPro"/>
</dbReference>
<dbReference type="RefSeq" id="WP_119050404.1">
    <property type="nucleotide sequence ID" value="NZ_CP032157.1"/>
</dbReference>
<keyword evidence="1" id="KW-0805">Transcription regulation</keyword>
<dbReference type="AlphaFoldDB" id="A0A3B7MLE5"/>
<gene>
    <name evidence="5" type="ORF">D3H65_11235</name>
</gene>
<keyword evidence="3" id="KW-0804">Transcription</keyword>
<dbReference type="OrthoDB" id="9793451at2"/>
<dbReference type="EMBL" id="CP032157">
    <property type="protein sequence ID" value="AXY74517.1"/>
    <property type="molecule type" value="Genomic_DNA"/>
</dbReference>
<dbReference type="SMART" id="SM00342">
    <property type="entry name" value="HTH_ARAC"/>
    <property type="match status" value="1"/>
</dbReference>
<feature type="domain" description="HTH araC/xylS-type" evidence="4">
    <location>
        <begin position="203"/>
        <end position="301"/>
    </location>
</feature>
<dbReference type="SUPFAM" id="SSF51215">
    <property type="entry name" value="Regulatory protein AraC"/>
    <property type="match status" value="1"/>
</dbReference>